<dbReference type="GO" id="GO:0000166">
    <property type="term" value="F:nucleotide binding"/>
    <property type="evidence" value="ECO:0007669"/>
    <property type="project" value="UniProtKB-KW"/>
</dbReference>
<evidence type="ECO:0000313" key="5">
    <source>
        <dbReference type="Proteomes" id="UP000240569"/>
    </source>
</evidence>
<dbReference type="Pfam" id="PF01966">
    <property type="entry name" value="HD"/>
    <property type="match status" value="1"/>
</dbReference>
<dbReference type="Gene3D" id="1.10.3210.10">
    <property type="entry name" value="Hypothetical protein af1432"/>
    <property type="match status" value="1"/>
</dbReference>
<dbReference type="Gene3D" id="3.30.70.270">
    <property type="match status" value="1"/>
</dbReference>
<dbReference type="InterPro" id="IPR043128">
    <property type="entry name" value="Rev_trsase/Diguanyl_cyclase"/>
</dbReference>
<dbReference type="InterPro" id="IPR003607">
    <property type="entry name" value="HD/PDEase_dom"/>
</dbReference>
<dbReference type="SUPFAM" id="SSF109604">
    <property type="entry name" value="HD-domain/PDEase-like"/>
    <property type="match status" value="1"/>
</dbReference>
<evidence type="ECO:0000259" key="3">
    <source>
        <dbReference type="PROSITE" id="PS51831"/>
    </source>
</evidence>
<dbReference type="GO" id="GO:0051607">
    <property type="term" value="P:defense response to virus"/>
    <property type="evidence" value="ECO:0007669"/>
    <property type="project" value="UniProtKB-KW"/>
</dbReference>
<dbReference type="Pfam" id="PF22335">
    <property type="entry name" value="Cas10-Cmr2_palm2"/>
    <property type="match status" value="1"/>
</dbReference>
<name>A0A2R6A924_9ARCH</name>
<dbReference type="SMART" id="SM00471">
    <property type="entry name" value="HDc"/>
    <property type="match status" value="1"/>
</dbReference>
<feature type="domain" description="HD" evidence="3">
    <location>
        <begin position="95"/>
        <end position="218"/>
    </location>
</feature>
<dbReference type="Proteomes" id="UP000240569">
    <property type="component" value="Unassembled WGS sequence"/>
</dbReference>
<dbReference type="AlphaFoldDB" id="A0A2R6A924"/>
<protein>
    <recommendedName>
        <fullName evidence="3">HD domain-containing protein</fullName>
    </recommendedName>
</protein>
<dbReference type="PROSITE" id="PS51831">
    <property type="entry name" value="HD"/>
    <property type="match status" value="1"/>
</dbReference>
<dbReference type="EMBL" id="NEXD01000129">
    <property type="protein sequence ID" value="PSN82827.1"/>
    <property type="molecule type" value="Genomic_DNA"/>
</dbReference>
<gene>
    <name evidence="4" type="ORF">B9Q02_11210</name>
</gene>
<sequence>MIYYRIDPVNFSVWREVDDGVSEKIKERVQEIIKKSTGTSRDGRLLNSIADELVSEIFSELQQYHQNKIFGRHSAKEVFVYTPADTRFPGNTNSLGEHLITTSAFAVVALLSYLEKYGKVSIKEEEYQNIKDELQDREFLRGLVRLAALFHDIGKPPPQGHVERSREFIESLKQELGEDVAQALSTIVARHHYGRDYQNKPRNVLEWIVAFADKASAGSRGFIPKDEPEMFEKIIQHFIDLNPGYDLGKQRLNRIQQALKGDETSEENDDDAEKFLFGFLSKDPERVYVVNKALINAEEKILESGGSTDKETRLLALLHIDVPSIQSYIARGRSLAVSVGYSLMIDAFIHKIAKIIEEQIGKEVILSKEGGSLLALVPVGYGDKLANKIINEISEAKHIRFAYYEMPIKFGEAFLGPEEYWGYWVRQEANVLKRDSMRTFGTLVSKLIFESSFRAKSVPEEDYQEKEIKNMCLECKTNERINGSELCEQCSKAEQWYKNFRKLVIKGENVTSEFKILRELRSVRLVEDLKKEVGVNIDIPETLDEWAGRDGSPVQQKEYIVYVTADGDNFGMMKSSASTVTHYLSIVTTLTDMIYFPLLYSLKKIAEQKTGLKFVPCYIGGDDVLIIIPTKHLKEFLIHMESAIRNMLAYEAQEGDADLRKLRKGYLYKRLGVSAGLYLTKDVKYPVFLATENARALEGISKKYAKSSIKEREKLEQEGDLTPHFTFTIADEKTFSFASGAKDDYRLTLNGSELVELKNYMDKLLASKLTANKSRKYFQLNKSRREYELTISYHVARNDYDLNAVLKLIEKGRKTKIDTFLLYYLLYLAEG</sequence>
<evidence type="ECO:0000313" key="4">
    <source>
        <dbReference type="EMBL" id="PSN82827.1"/>
    </source>
</evidence>
<accession>A0A2R6A924</accession>
<evidence type="ECO:0000256" key="1">
    <source>
        <dbReference type="ARBA" id="ARBA00022741"/>
    </source>
</evidence>
<organism evidence="4 5">
    <name type="scientific">Candidatus Marsarchaeota G1 archaeon BE_D</name>
    <dbReference type="NCBI Taxonomy" id="1978156"/>
    <lineage>
        <taxon>Archaea</taxon>
        <taxon>Candidatus Marsarchaeota</taxon>
        <taxon>Candidatus Marsarchaeota group 1</taxon>
    </lineage>
</organism>
<keyword evidence="1" id="KW-0547">Nucleotide-binding</keyword>
<proteinExistence type="predicted"/>
<keyword evidence="2" id="KW-0051">Antiviral defense</keyword>
<dbReference type="InterPro" id="IPR006674">
    <property type="entry name" value="HD_domain"/>
</dbReference>
<evidence type="ECO:0000256" key="2">
    <source>
        <dbReference type="ARBA" id="ARBA00023118"/>
    </source>
</evidence>
<reference evidence="4 5" key="1">
    <citation type="submission" date="2017-04" db="EMBL/GenBank/DDBJ databases">
        <title>Novel microbial lineages endemic to geothermal iron-oxide mats fill important gaps in the evolutionary history of Archaea.</title>
        <authorList>
            <person name="Jay Z.J."/>
            <person name="Beam J.P."/>
            <person name="Dlakic M."/>
            <person name="Rusch D.B."/>
            <person name="Kozubal M.A."/>
            <person name="Inskeep W.P."/>
        </authorList>
    </citation>
    <scope>NUCLEOTIDE SEQUENCE [LARGE SCALE GENOMIC DNA]</scope>
    <source>
        <strain evidence="4">BE_D</strain>
    </source>
</reference>
<dbReference type="InterPro" id="IPR054767">
    <property type="entry name" value="Cas10-Cmr2_palm2"/>
</dbReference>
<comment type="caution">
    <text evidence="4">The sequence shown here is derived from an EMBL/GenBank/DDBJ whole genome shotgun (WGS) entry which is preliminary data.</text>
</comment>